<dbReference type="Pfam" id="PF14542">
    <property type="entry name" value="Acetyltransf_CG"/>
    <property type="match status" value="1"/>
</dbReference>
<evidence type="ECO:0008006" key="5">
    <source>
        <dbReference type="Google" id="ProtNLM"/>
    </source>
</evidence>
<evidence type="ECO:0000313" key="3">
    <source>
        <dbReference type="EMBL" id="CAG5017232.1"/>
    </source>
</evidence>
<dbReference type="EMBL" id="CAJRAF010000004">
    <property type="protein sequence ID" value="CAG5017232.1"/>
    <property type="molecule type" value="Genomic_DNA"/>
</dbReference>
<comment type="caution">
    <text evidence="3">The sequence shown here is derived from an EMBL/GenBank/DDBJ whole genome shotgun (WGS) entry which is preliminary data.</text>
</comment>
<dbReference type="InterPro" id="IPR031165">
    <property type="entry name" value="GNAT_YJDJ"/>
</dbReference>
<gene>
    <name evidence="3" type="primary">yjdJ</name>
    <name evidence="3" type="ORF">DYBT9275_05729</name>
</gene>
<reference evidence="3" key="1">
    <citation type="submission" date="2021-04" db="EMBL/GenBank/DDBJ databases">
        <authorList>
            <person name="Rodrigo-Torres L."/>
            <person name="Arahal R. D."/>
            <person name="Lucena T."/>
        </authorList>
    </citation>
    <scope>NUCLEOTIDE SEQUENCE</scope>
    <source>
        <strain evidence="3">CECT 9275</strain>
    </source>
</reference>
<dbReference type="InterPro" id="IPR016181">
    <property type="entry name" value="Acyl_CoA_acyltransferase"/>
</dbReference>
<name>A0A916JGS6_9BACT</name>
<proteinExistence type="predicted"/>
<sequence>MDTYNIILELDERGHGAFFLNDDQEKVGEMVVAITATRLTVYHTEINPEYEGKGLSKLLLEAMVAHARQKKLMVIPLCAYVHTQFKRHPEQYNDIWLH</sequence>
<accession>A0A916JGS6</accession>
<dbReference type="PANTHER" id="PTHR31435:SF10">
    <property type="entry name" value="BSR4717 PROTEIN"/>
    <property type="match status" value="1"/>
</dbReference>
<dbReference type="PROSITE" id="PS51729">
    <property type="entry name" value="GNAT_YJDJ"/>
    <property type="match status" value="1"/>
</dbReference>
<dbReference type="CDD" id="cd04301">
    <property type="entry name" value="NAT_SF"/>
    <property type="match status" value="1"/>
</dbReference>
<dbReference type="InterPro" id="IPR045057">
    <property type="entry name" value="Gcn5-rel_NAT"/>
</dbReference>
<keyword evidence="4" id="KW-1185">Reference proteome</keyword>
<feature type="domain" description="N-acetyltransferase" evidence="1">
    <location>
        <begin position="1"/>
        <end position="98"/>
    </location>
</feature>
<dbReference type="PROSITE" id="PS51186">
    <property type="entry name" value="GNAT"/>
    <property type="match status" value="1"/>
</dbReference>
<protein>
    <recommendedName>
        <fullName evidence="5">N-acetyltransferase</fullName>
    </recommendedName>
</protein>
<organism evidence="3 4">
    <name type="scientific">Dyadobacter helix</name>
    <dbReference type="NCBI Taxonomy" id="2822344"/>
    <lineage>
        <taxon>Bacteria</taxon>
        <taxon>Pseudomonadati</taxon>
        <taxon>Bacteroidota</taxon>
        <taxon>Cytophagia</taxon>
        <taxon>Cytophagales</taxon>
        <taxon>Spirosomataceae</taxon>
        <taxon>Dyadobacter</taxon>
    </lineage>
</organism>
<evidence type="ECO:0000259" key="1">
    <source>
        <dbReference type="PROSITE" id="PS51186"/>
    </source>
</evidence>
<dbReference type="AlphaFoldDB" id="A0A916JGS6"/>
<dbReference type="SUPFAM" id="SSF55729">
    <property type="entry name" value="Acyl-CoA N-acyltransferases (Nat)"/>
    <property type="match status" value="1"/>
</dbReference>
<dbReference type="InterPro" id="IPR000182">
    <property type="entry name" value="GNAT_dom"/>
</dbReference>
<dbReference type="GO" id="GO:0016747">
    <property type="term" value="F:acyltransferase activity, transferring groups other than amino-acyl groups"/>
    <property type="evidence" value="ECO:0007669"/>
    <property type="project" value="InterPro"/>
</dbReference>
<feature type="domain" description="N-acetyltransferase" evidence="2">
    <location>
        <begin position="10"/>
        <end position="97"/>
    </location>
</feature>
<evidence type="ECO:0000313" key="4">
    <source>
        <dbReference type="Proteomes" id="UP000680038"/>
    </source>
</evidence>
<dbReference type="Gene3D" id="3.40.630.30">
    <property type="match status" value="1"/>
</dbReference>
<dbReference type="Proteomes" id="UP000680038">
    <property type="component" value="Unassembled WGS sequence"/>
</dbReference>
<evidence type="ECO:0000259" key="2">
    <source>
        <dbReference type="PROSITE" id="PS51729"/>
    </source>
</evidence>
<dbReference type="RefSeq" id="WP_215242072.1">
    <property type="nucleotide sequence ID" value="NZ_CAJRAF010000004.1"/>
</dbReference>
<dbReference type="PANTHER" id="PTHR31435">
    <property type="entry name" value="PROTEIN NATD1"/>
    <property type="match status" value="1"/>
</dbReference>